<organism evidence="10 11">
    <name type="scientific">Amycolatopsis antarctica</name>
    <dbReference type="NCBI Taxonomy" id="1854586"/>
    <lineage>
        <taxon>Bacteria</taxon>
        <taxon>Bacillati</taxon>
        <taxon>Actinomycetota</taxon>
        <taxon>Actinomycetes</taxon>
        <taxon>Pseudonocardiales</taxon>
        <taxon>Pseudonocardiaceae</taxon>
        <taxon>Amycolatopsis</taxon>
    </lineage>
</organism>
<dbReference type="SUPFAM" id="SSF88659">
    <property type="entry name" value="Sigma3 and sigma4 domains of RNA polymerase sigma factors"/>
    <property type="match status" value="1"/>
</dbReference>
<evidence type="ECO:0000256" key="1">
    <source>
        <dbReference type="ARBA" id="ARBA00010641"/>
    </source>
</evidence>
<keyword evidence="5" id="KW-0804">Transcription</keyword>
<feature type="transmembrane region" description="Helical" evidence="7">
    <location>
        <begin position="318"/>
        <end position="340"/>
    </location>
</feature>
<feature type="compositionally biased region" description="Low complexity" evidence="6">
    <location>
        <begin position="566"/>
        <end position="591"/>
    </location>
</feature>
<dbReference type="Gene3D" id="1.10.1740.10">
    <property type="match status" value="1"/>
</dbReference>
<feature type="domain" description="Putative zinc-finger" evidence="9">
    <location>
        <begin position="199"/>
        <end position="233"/>
    </location>
</feature>
<gene>
    <name evidence="10" type="ORF">CFN78_27385</name>
</gene>
<dbReference type="InterPro" id="IPR041916">
    <property type="entry name" value="Anti_sigma_zinc_sf"/>
</dbReference>
<sequence length="602" mass="62040">MTEQVIATSQTVSVSEEQALLRRLREGEDAAFGDLFEQHAAAVRRLARGIASDSSEAEDITAETFFRVLQALRRGAGPRDHVRAYLLTVARRVCWEWHGARRDVPVTDDELTFRAGAGADSSARTPEHTLITSAFTSLPERWRTVLWQTEVEGEQPAVVAPHFGLSPNATAALARRARLGLRAAYLQAHLKVSRSSVACRGVVEKMGGYTAGSVTGAEARRIQSHLVGCQSCRSTHDELRDVCSSLRAHAGAIVFLVPAAGLSFGGMTGIGTASSTSAAVTAVSEGGAVAASGAAAGTSGGGVAAAAKGLFLGAKMKVGLAVASTAAVGALGISVVPVMVDDVQTQPMGLHGQGAPELHVAEVPAPAAGPPAVIGTEHTVGGAVAPVTGGEGHEPAGDVPQAPAGLEDVEHDEADTTSGQDRVEQGTPEAGDPAGDGEDAGEDSGGARDDIVPTPTGEPIPTPDIAPPSDTHVPGPDPDMAGNYPAPDTSGRNDIPAPEPTEEPLPDETTPVPSDNEPSLGPSSRNDTPEPSETSAEESASGYSQSSYSESRSYGGTYYYYYEETTTYADSGRTETYTESSSGESTYTATGDGEATHTETSR</sequence>
<comment type="caution">
    <text evidence="10">The sequence shown here is derived from an EMBL/GenBank/DDBJ whole genome shotgun (WGS) entry which is preliminary data.</text>
</comment>
<keyword evidence="7" id="KW-0812">Transmembrane</keyword>
<dbReference type="Gene3D" id="1.10.10.1320">
    <property type="entry name" value="Anti-sigma factor, zinc-finger domain"/>
    <property type="match status" value="1"/>
</dbReference>
<dbReference type="InParanoid" id="A0A263CVB4"/>
<dbReference type="EMBL" id="NKYE01000026">
    <property type="protein sequence ID" value="OZM70054.1"/>
    <property type="molecule type" value="Genomic_DNA"/>
</dbReference>
<dbReference type="GO" id="GO:0006352">
    <property type="term" value="P:DNA-templated transcription initiation"/>
    <property type="evidence" value="ECO:0007669"/>
    <property type="project" value="InterPro"/>
</dbReference>
<dbReference type="Pfam" id="PF13490">
    <property type="entry name" value="zf-HC2"/>
    <property type="match status" value="1"/>
</dbReference>
<dbReference type="GO" id="GO:0003677">
    <property type="term" value="F:DNA binding"/>
    <property type="evidence" value="ECO:0007669"/>
    <property type="project" value="UniProtKB-KW"/>
</dbReference>
<dbReference type="PANTHER" id="PTHR43133:SF8">
    <property type="entry name" value="RNA POLYMERASE SIGMA FACTOR HI_1459-RELATED"/>
    <property type="match status" value="1"/>
</dbReference>
<evidence type="ECO:0000256" key="2">
    <source>
        <dbReference type="ARBA" id="ARBA00023015"/>
    </source>
</evidence>
<dbReference type="InterPro" id="IPR027383">
    <property type="entry name" value="Znf_put"/>
</dbReference>
<feature type="compositionally biased region" description="Pro residues" evidence="6">
    <location>
        <begin position="456"/>
        <end position="466"/>
    </location>
</feature>
<evidence type="ECO:0000256" key="3">
    <source>
        <dbReference type="ARBA" id="ARBA00023082"/>
    </source>
</evidence>
<name>A0A263CVB4_9PSEU</name>
<dbReference type="SUPFAM" id="SSF88946">
    <property type="entry name" value="Sigma2 domain of RNA polymerase sigma factors"/>
    <property type="match status" value="1"/>
</dbReference>
<dbReference type="Proteomes" id="UP000242444">
    <property type="component" value="Unassembled WGS sequence"/>
</dbReference>
<keyword evidence="4" id="KW-0238">DNA-binding</keyword>
<dbReference type="PANTHER" id="PTHR43133">
    <property type="entry name" value="RNA POLYMERASE ECF-TYPE SIGMA FACTO"/>
    <property type="match status" value="1"/>
</dbReference>
<keyword evidence="7" id="KW-1133">Transmembrane helix</keyword>
<keyword evidence="7" id="KW-0472">Membrane</keyword>
<dbReference type="InterPro" id="IPR007627">
    <property type="entry name" value="RNA_pol_sigma70_r2"/>
</dbReference>
<proteinExistence type="inferred from homology"/>
<dbReference type="InterPro" id="IPR013325">
    <property type="entry name" value="RNA_pol_sigma_r2"/>
</dbReference>
<evidence type="ECO:0000259" key="8">
    <source>
        <dbReference type="Pfam" id="PF04542"/>
    </source>
</evidence>
<dbReference type="OrthoDB" id="4990598at2"/>
<feature type="compositionally biased region" description="Low complexity" evidence="6">
    <location>
        <begin position="529"/>
        <end position="552"/>
    </location>
</feature>
<protein>
    <submittedName>
        <fullName evidence="10">RNA polymerase subunit sigma</fullName>
    </submittedName>
</protein>
<dbReference type="InterPro" id="IPR039425">
    <property type="entry name" value="RNA_pol_sigma-70-like"/>
</dbReference>
<reference evidence="10 11" key="1">
    <citation type="submission" date="2017-07" db="EMBL/GenBank/DDBJ databases">
        <title>Amycolatopsis antarcticus sp. nov., isolated from the surface of an Antarcticus brown macroalga.</title>
        <authorList>
            <person name="Wang J."/>
            <person name="Leiva S."/>
            <person name="Huang J."/>
            <person name="Huang Y."/>
        </authorList>
    </citation>
    <scope>NUCLEOTIDE SEQUENCE [LARGE SCALE GENOMIC DNA]</scope>
    <source>
        <strain evidence="10 11">AU-G6</strain>
    </source>
</reference>
<keyword evidence="2" id="KW-0805">Transcription regulation</keyword>
<feature type="region of interest" description="Disordered" evidence="6">
    <location>
        <begin position="566"/>
        <end position="602"/>
    </location>
</feature>
<accession>A0A263CVB4</accession>
<evidence type="ECO:0000256" key="4">
    <source>
        <dbReference type="ARBA" id="ARBA00023125"/>
    </source>
</evidence>
<dbReference type="AlphaFoldDB" id="A0A263CVB4"/>
<evidence type="ECO:0000313" key="10">
    <source>
        <dbReference type="EMBL" id="OZM70054.1"/>
    </source>
</evidence>
<evidence type="ECO:0000256" key="7">
    <source>
        <dbReference type="SAM" id="Phobius"/>
    </source>
</evidence>
<dbReference type="RefSeq" id="WP_094866089.1">
    <property type="nucleotide sequence ID" value="NZ_NKYE01000026.1"/>
</dbReference>
<evidence type="ECO:0000313" key="11">
    <source>
        <dbReference type="Proteomes" id="UP000242444"/>
    </source>
</evidence>
<evidence type="ECO:0000259" key="9">
    <source>
        <dbReference type="Pfam" id="PF13490"/>
    </source>
</evidence>
<dbReference type="InterPro" id="IPR013324">
    <property type="entry name" value="RNA_pol_sigma_r3/r4-like"/>
</dbReference>
<dbReference type="GO" id="GO:0016987">
    <property type="term" value="F:sigma factor activity"/>
    <property type="evidence" value="ECO:0007669"/>
    <property type="project" value="UniProtKB-KW"/>
</dbReference>
<feature type="region of interest" description="Disordered" evidence="6">
    <location>
        <begin position="382"/>
        <end position="552"/>
    </location>
</feature>
<evidence type="ECO:0000256" key="6">
    <source>
        <dbReference type="SAM" id="MobiDB-lite"/>
    </source>
</evidence>
<keyword evidence="3" id="KW-0731">Sigma factor</keyword>
<comment type="similarity">
    <text evidence="1">Belongs to the sigma-70 factor family. ECF subfamily.</text>
</comment>
<evidence type="ECO:0000256" key="5">
    <source>
        <dbReference type="ARBA" id="ARBA00023163"/>
    </source>
</evidence>
<keyword evidence="11" id="KW-1185">Reference proteome</keyword>
<feature type="domain" description="RNA polymerase sigma-70 region 2" evidence="8">
    <location>
        <begin position="35"/>
        <end position="95"/>
    </location>
</feature>
<dbReference type="Pfam" id="PF04542">
    <property type="entry name" value="Sigma70_r2"/>
    <property type="match status" value="1"/>
</dbReference>